<sequence>MLMGTILTSISSRVEPRLNVSAAYAAGAFFEF</sequence>
<protein>
    <submittedName>
        <fullName evidence="1">Uncharacterized protein</fullName>
    </submittedName>
</protein>
<evidence type="ECO:0000313" key="1">
    <source>
        <dbReference type="EMBL" id="SIR61453.1"/>
    </source>
</evidence>
<accession>A0ABY1KCN8</accession>
<evidence type="ECO:0000313" key="2">
    <source>
        <dbReference type="Proteomes" id="UP000186666"/>
    </source>
</evidence>
<name>A0ABY1KCN8_9BACL</name>
<dbReference type="Proteomes" id="UP000186666">
    <property type="component" value="Unassembled WGS sequence"/>
</dbReference>
<dbReference type="EMBL" id="FTNK01000023">
    <property type="protein sequence ID" value="SIR61453.1"/>
    <property type="molecule type" value="Genomic_DNA"/>
</dbReference>
<reference evidence="1 2" key="1">
    <citation type="submission" date="2017-01" db="EMBL/GenBank/DDBJ databases">
        <authorList>
            <person name="Varghese N."/>
            <person name="Submissions S."/>
        </authorList>
    </citation>
    <scope>NUCLEOTIDE SEQUENCE [LARGE SCALE GENOMIC DNA]</scope>
    <source>
        <strain evidence="1 2">ATCC 23464</strain>
    </source>
</reference>
<comment type="caution">
    <text evidence="1">The sequence shown here is derived from an EMBL/GenBank/DDBJ whole genome shotgun (WGS) entry which is preliminary data.</text>
</comment>
<keyword evidence="2" id="KW-1185">Reference proteome</keyword>
<proteinExistence type="predicted"/>
<organism evidence="1 2">
    <name type="scientific">Paenibacillus macquariensis</name>
    <dbReference type="NCBI Taxonomy" id="948756"/>
    <lineage>
        <taxon>Bacteria</taxon>
        <taxon>Bacillati</taxon>
        <taxon>Bacillota</taxon>
        <taxon>Bacilli</taxon>
        <taxon>Bacillales</taxon>
        <taxon>Paenibacillaceae</taxon>
        <taxon>Paenibacillus</taxon>
    </lineage>
</organism>
<gene>
    <name evidence="1" type="ORF">SAMN05421578_12315</name>
</gene>